<reference evidence="2" key="1">
    <citation type="journal article" date="2019" name="bioRxiv">
        <title>The Genome of the Zebra Mussel, Dreissena polymorpha: A Resource for Invasive Species Research.</title>
        <authorList>
            <person name="McCartney M.A."/>
            <person name="Auch B."/>
            <person name="Kono T."/>
            <person name="Mallez S."/>
            <person name="Zhang Y."/>
            <person name="Obille A."/>
            <person name="Becker A."/>
            <person name="Abrahante J.E."/>
            <person name="Garbe J."/>
            <person name="Badalamenti J.P."/>
            <person name="Herman A."/>
            <person name="Mangelson H."/>
            <person name="Liachko I."/>
            <person name="Sullivan S."/>
            <person name="Sone E.D."/>
            <person name="Koren S."/>
            <person name="Silverstein K.A.T."/>
            <person name="Beckman K.B."/>
            <person name="Gohl D.M."/>
        </authorList>
    </citation>
    <scope>NUCLEOTIDE SEQUENCE</scope>
    <source>
        <strain evidence="2">Duluth1</strain>
        <tissue evidence="2">Whole animal</tissue>
    </source>
</reference>
<dbReference type="EMBL" id="JAIWYP010000013">
    <property type="protein sequence ID" value="KAH3720759.1"/>
    <property type="molecule type" value="Genomic_DNA"/>
</dbReference>
<organism evidence="2 3">
    <name type="scientific">Dreissena polymorpha</name>
    <name type="common">Zebra mussel</name>
    <name type="synonym">Mytilus polymorpha</name>
    <dbReference type="NCBI Taxonomy" id="45954"/>
    <lineage>
        <taxon>Eukaryota</taxon>
        <taxon>Metazoa</taxon>
        <taxon>Spiralia</taxon>
        <taxon>Lophotrochozoa</taxon>
        <taxon>Mollusca</taxon>
        <taxon>Bivalvia</taxon>
        <taxon>Autobranchia</taxon>
        <taxon>Heteroconchia</taxon>
        <taxon>Euheterodonta</taxon>
        <taxon>Imparidentia</taxon>
        <taxon>Neoheterodontei</taxon>
        <taxon>Myida</taxon>
        <taxon>Dreissenoidea</taxon>
        <taxon>Dreissenidae</taxon>
        <taxon>Dreissena</taxon>
    </lineage>
</organism>
<keyword evidence="3" id="KW-1185">Reference proteome</keyword>
<dbReference type="Proteomes" id="UP000828390">
    <property type="component" value="Unassembled WGS sequence"/>
</dbReference>
<name>A0A9D4CBT1_DREPO</name>
<dbReference type="AlphaFoldDB" id="A0A9D4CBT1"/>
<feature type="region of interest" description="Disordered" evidence="1">
    <location>
        <begin position="78"/>
        <end position="102"/>
    </location>
</feature>
<evidence type="ECO:0000313" key="3">
    <source>
        <dbReference type="Proteomes" id="UP000828390"/>
    </source>
</evidence>
<protein>
    <submittedName>
        <fullName evidence="2">Uncharacterized protein</fullName>
    </submittedName>
</protein>
<feature type="compositionally biased region" description="Polar residues" evidence="1">
    <location>
        <begin position="78"/>
        <end position="94"/>
    </location>
</feature>
<accession>A0A9D4CBT1</accession>
<comment type="caution">
    <text evidence="2">The sequence shown here is derived from an EMBL/GenBank/DDBJ whole genome shotgun (WGS) entry which is preliminary data.</text>
</comment>
<reference evidence="2" key="2">
    <citation type="submission" date="2020-11" db="EMBL/GenBank/DDBJ databases">
        <authorList>
            <person name="McCartney M.A."/>
            <person name="Auch B."/>
            <person name="Kono T."/>
            <person name="Mallez S."/>
            <person name="Becker A."/>
            <person name="Gohl D.M."/>
            <person name="Silverstein K.A.T."/>
            <person name="Koren S."/>
            <person name="Bechman K.B."/>
            <person name="Herman A."/>
            <person name="Abrahante J.E."/>
            <person name="Garbe J."/>
        </authorList>
    </citation>
    <scope>NUCLEOTIDE SEQUENCE</scope>
    <source>
        <strain evidence="2">Duluth1</strain>
        <tissue evidence="2">Whole animal</tissue>
    </source>
</reference>
<sequence length="199" mass="21527">MIATPSANSGDELYINSDFHKWPGVDPKPRGLKCNASSSAYSVGGDSGQDGQTDSQQRYPQYPLECGNRILKAFANSLDPNETPQNMASHQDPNSSRKKALANSVDPDETLLLIRVCAACLKEFLVHPVVLMAELALREITPMAELALREITNELSEDKVGNSSCALSAEQGQTDRKDASSCCCGILELVVMAQITPDR</sequence>
<evidence type="ECO:0000256" key="1">
    <source>
        <dbReference type="SAM" id="MobiDB-lite"/>
    </source>
</evidence>
<evidence type="ECO:0000313" key="2">
    <source>
        <dbReference type="EMBL" id="KAH3720759.1"/>
    </source>
</evidence>
<gene>
    <name evidence="2" type="ORF">DPMN_063663</name>
</gene>
<proteinExistence type="predicted"/>
<feature type="region of interest" description="Disordered" evidence="1">
    <location>
        <begin position="36"/>
        <end position="58"/>
    </location>
</feature>